<protein>
    <submittedName>
        <fullName evidence="3">GNAT family N-acetyltransferase</fullName>
    </submittedName>
</protein>
<dbReference type="Pfam" id="PF00583">
    <property type="entry name" value="Acetyltransf_1"/>
    <property type="match status" value="1"/>
</dbReference>
<evidence type="ECO:0000313" key="4">
    <source>
        <dbReference type="Proteomes" id="UP000248889"/>
    </source>
</evidence>
<dbReference type="PANTHER" id="PTHR13170">
    <property type="entry name" value="O-GLCNACASE"/>
    <property type="match status" value="1"/>
</dbReference>
<keyword evidence="3" id="KW-0808">Transferase</keyword>
<gene>
    <name evidence="3" type="ORF">DN069_23090</name>
</gene>
<dbReference type="InterPro" id="IPR016181">
    <property type="entry name" value="Acyl_CoA_acyltransferase"/>
</dbReference>
<reference evidence="3 4" key="1">
    <citation type="submission" date="2018-06" db="EMBL/GenBank/DDBJ databases">
        <title>Streptacidiphilus pinicola sp. nov., isolated from pine grove soil.</title>
        <authorList>
            <person name="Roh S.G."/>
            <person name="Park S."/>
            <person name="Kim M.-K."/>
            <person name="Yun B.-R."/>
            <person name="Park J."/>
            <person name="Kim M.J."/>
            <person name="Kim Y.S."/>
            <person name="Kim S.B."/>
        </authorList>
    </citation>
    <scope>NUCLEOTIDE SEQUENCE [LARGE SCALE GENOMIC DNA]</scope>
    <source>
        <strain evidence="3 4">MMS16-CNU450</strain>
    </source>
</reference>
<organism evidence="3 4">
    <name type="scientific">Streptacidiphilus pinicola</name>
    <dbReference type="NCBI Taxonomy" id="2219663"/>
    <lineage>
        <taxon>Bacteria</taxon>
        <taxon>Bacillati</taxon>
        <taxon>Actinomycetota</taxon>
        <taxon>Actinomycetes</taxon>
        <taxon>Kitasatosporales</taxon>
        <taxon>Streptomycetaceae</taxon>
        <taxon>Streptacidiphilus</taxon>
    </lineage>
</organism>
<dbReference type="PANTHER" id="PTHR13170:SF16">
    <property type="entry name" value="PROTEIN O-GLCNACASE"/>
    <property type="match status" value="1"/>
</dbReference>
<dbReference type="EMBL" id="QKYN01000090">
    <property type="protein sequence ID" value="RAG83281.1"/>
    <property type="molecule type" value="Genomic_DNA"/>
</dbReference>
<dbReference type="RefSeq" id="WP_111503793.1">
    <property type="nucleotide sequence ID" value="NZ_QKYN01000090.1"/>
</dbReference>
<dbReference type="PROSITE" id="PS51186">
    <property type="entry name" value="GNAT"/>
    <property type="match status" value="1"/>
</dbReference>
<sequence length="216" mass="23635">MQLSIRPYRPGDREDLYDVCVRTGDNGADASALYPDPRILPDIFVGPYLAQEPELAFVVAETGGAQRARGYVLGTADTRRFVARYLAEWLPGVVDRYPDDADGRGHELRHPEAMLGPGVDDYPAHLHIDLLPEAQGQGFGRELMRTYLAALRERGVPRVHLGMGAANHAARAFYDRLGFEELARPTPRLVVLGRSTEADGDGLTARAGSGTSAPRR</sequence>
<dbReference type="AlphaFoldDB" id="A0A2X0IIQ7"/>
<dbReference type="InterPro" id="IPR051822">
    <property type="entry name" value="Glycosyl_Hydrolase_84"/>
</dbReference>
<evidence type="ECO:0000256" key="1">
    <source>
        <dbReference type="SAM" id="MobiDB-lite"/>
    </source>
</evidence>
<dbReference type="CDD" id="cd04301">
    <property type="entry name" value="NAT_SF"/>
    <property type="match status" value="1"/>
</dbReference>
<dbReference type="Proteomes" id="UP000248889">
    <property type="component" value="Unassembled WGS sequence"/>
</dbReference>
<accession>A0A2X0IIQ7</accession>
<dbReference type="GO" id="GO:0016747">
    <property type="term" value="F:acyltransferase activity, transferring groups other than amino-acyl groups"/>
    <property type="evidence" value="ECO:0007669"/>
    <property type="project" value="InterPro"/>
</dbReference>
<feature type="region of interest" description="Disordered" evidence="1">
    <location>
        <begin position="194"/>
        <end position="216"/>
    </location>
</feature>
<dbReference type="Gene3D" id="3.40.630.30">
    <property type="match status" value="1"/>
</dbReference>
<feature type="domain" description="N-acetyltransferase" evidence="2">
    <location>
        <begin position="3"/>
        <end position="197"/>
    </location>
</feature>
<evidence type="ECO:0000259" key="2">
    <source>
        <dbReference type="PROSITE" id="PS51186"/>
    </source>
</evidence>
<dbReference type="OrthoDB" id="8593648at2"/>
<proteinExistence type="predicted"/>
<evidence type="ECO:0000313" key="3">
    <source>
        <dbReference type="EMBL" id="RAG83281.1"/>
    </source>
</evidence>
<comment type="caution">
    <text evidence="3">The sequence shown here is derived from an EMBL/GenBank/DDBJ whole genome shotgun (WGS) entry which is preliminary data.</text>
</comment>
<dbReference type="InterPro" id="IPR000182">
    <property type="entry name" value="GNAT_dom"/>
</dbReference>
<name>A0A2X0IIQ7_9ACTN</name>
<dbReference type="SUPFAM" id="SSF55729">
    <property type="entry name" value="Acyl-CoA N-acyltransferases (Nat)"/>
    <property type="match status" value="1"/>
</dbReference>
<keyword evidence="4" id="KW-1185">Reference proteome</keyword>